<proteinExistence type="predicted"/>
<sequence length="203" mass="23627">MEKDKSRGIKHIKDKSKYKGNTKKNPKFVPQKQLQPNLGSNWDRYENEEETGEDLGIGIEDFATFADAPISKGKYFQSKSDKLLAKETESFSLNELFTVNLEELEKKLMTVPYYERVDINKAYFLDSQIEYMNREAEENMEKFNKTINLHAQEISPINKELEELVLSSSEEFTAKESKKDVDNSNSTEKNADLEQWLDDFLND</sequence>
<gene>
    <name evidence="2" type="ORF">PHYEVI_LOCUS9313</name>
</gene>
<evidence type="ECO:0000313" key="2">
    <source>
        <dbReference type="EMBL" id="CAG9863012.1"/>
    </source>
</evidence>
<feature type="region of interest" description="Disordered" evidence="1">
    <location>
        <begin position="171"/>
        <end position="203"/>
    </location>
</feature>
<name>A0A9N9TQ95_PHYSR</name>
<keyword evidence="3" id="KW-1185">Reference proteome</keyword>
<feature type="compositionally biased region" description="Basic and acidic residues" evidence="1">
    <location>
        <begin position="172"/>
        <end position="182"/>
    </location>
</feature>
<evidence type="ECO:0000313" key="3">
    <source>
        <dbReference type="Proteomes" id="UP001153712"/>
    </source>
</evidence>
<feature type="region of interest" description="Disordered" evidence="1">
    <location>
        <begin position="1"/>
        <end position="50"/>
    </location>
</feature>
<accession>A0A9N9TQ95</accession>
<dbReference type="AlphaFoldDB" id="A0A9N9TQ95"/>
<protein>
    <submittedName>
        <fullName evidence="2">Uncharacterized protein</fullName>
    </submittedName>
</protein>
<evidence type="ECO:0000256" key="1">
    <source>
        <dbReference type="SAM" id="MobiDB-lite"/>
    </source>
</evidence>
<organism evidence="2 3">
    <name type="scientific">Phyllotreta striolata</name>
    <name type="common">Striped flea beetle</name>
    <name type="synonym">Crioceris striolata</name>
    <dbReference type="NCBI Taxonomy" id="444603"/>
    <lineage>
        <taxon>Eukaryota</taxon>
        <taxon>Metazoa</taxon>
        <taxon>Ecdysozoa</taxon>
        <taxon>Arthropoda</taxon>
        <taxon>Hexapoda</taxon>
        <taxon>Insecta</taxon>
        <taxon>Pterygota</taxon>
        <taxon>Neoptera</taxon>
        <taxon>Endopterygota</taxon>
        <taxon>Coleoptera</taxon>
        <taxon>Polyphaga</taxon>
        <taxon>Cucujiformia</taxon>
        <taxon>Chrysomeloidea</taxon>
        <taxon>Chrysomelidae</taxon>
        <taxon>Galerucinae</taxon>
        <taxon>Alticini</taxon>
        <taxon>Phyllotreta</taxon>
    </lineage>
</organism>
<reference evidence="2" key="1">
    <citation type="submission" date="2022-01" db="EMBL/GenBank/DDBJ databases">
        <authorList>
            <person name="King R."/>
        </authorList>
    </citation>
    <scope>NUCLEOTIDE SEQUENCE</scope>
</reference>
<feature type="compositionally biased region" description="Basic residues" evidence="1">
    <location>
        <begin position="8"/>
        <end position="26"/>
    </location>
</feature>
<dbReference type="OrthoDB" id="6338233at2759"/>
<dbReference type="EMBL" id="OU900099">
    <property type="protein sequence ID" value="CAG9863012.1"/>
    <property type="molecule type" value="Genomic_DNA"/>
</dbReference>
<dbReference type="Proteomes" id="UP001153712">
    <property type="component" value="Chromosome 6"/>
</dbReference>